<dbReference type="RefSeq" id="WP_181897515.1">
    <property type="nucleotide sequence ID" value="NZ_UGHD01000002.1"/>
</dbReference>
<proteinExistence type="predicted"/>
<dbReference type="Pfam" id="PF10805">
    <property type="entry name" value="DUF2730"/>
    <property type="match status" value="1"/>
</dbReference>
<gene>
    <name evidence="2" type="ORF">NCTC11645_02000</name>
</gene>
<dbReference type="EMBL" id="UGHD01000002">
    <property type="protein sequence ID" value="STO57608.1"/>
    <property type="molecule type" value="Genomic_DNA"/>
</dbReference>
<protein>
    <submittedName>
        <fullName evidence="2">Protein of uncharacterized function (DUF2730)</fullName>
    </submittedName>
</protein>
<keyword evidence="1" id="KW-1133">Transmembrane helix</keyword>
<dbReference type="PROSITE" id="PS51257">
    <property type="entry name" value="PROKAR_LIPOPROTEIN"/>
    <property type="match status" value="1"/>
</dbReference>
<name>A0A377HN02_GRIHO</name>
<accession>A0A377HN02</accession>
<sequence length="109" mass="12672">MTLELIRTWWPIMATVLNVLFLLACFALMKTFARKEELQNIKEAHSELAQRHIALKQQVEKLPDHDEVSGLKLSIEKLRGDIREIRPKLEGLDRISNLLLENELKEKNG</sequence>
<dbReference type="AlphaFoldDB" id="A0A377HN02"/>
<dbReference type="Proteomes" id="UP000254512">
    <property type="component" value="Unassembled WGS sequence"/>
</dbReference>
<organism evidence="2 3">
    <name type="scientific">Grimontia hollisae</name>
    <name type="common">Vibrio hollisae</name>
    <dbReference type="NCBI Taxonomy" id="673"/>
    <lineage>
        <taxon>Bacteria</taxon>
        <taxon>Pseudomonadati</taxon>
        <taxon>Pseudomonadota</taxon>
        <taxon>Gammaproteobacteria</taxon>
        <taxon>Vibrionales</taxon>
        <taxon>Vibrionaceae</taxon>
        <taxon>Grimontia</taxon>
    </lineage>
</organism>
<evidence type="ECO:0000313" key="3">
    <source>
        <dbReference type="Proteomes" id="UP000254512"/>
    </source>
</evidence>
<keyword evidence="1" id="KW-0812">Transmembrane</keyword>
<feature type="transmembrane region" description="Helical" evidence="1">
    <location>
        <begin position="12"/>
        <end position="33"/>
    </location>
</feature>
<evidence type="ECO:0000313" key="2">
    <source>
        <dbReference type="EMBL" id="STO57608.1"/>
    </source>
</evidence>
<keyword evidence="1" id="KW-0472">Membrane</keyword>
<dbReference type="InterPro" id="IPR020269">
    <property type="entry name" value="Phage_Mu_Releasin"/>
</dbReference>
<reference evidence="2 3" key="1">
    <citation type="submission" date="2018-06" db="EMBL/GenBank/DDBJ databases">
        <authorList>
            <consortium name="Pathogen Informatics"/>
            <person name="Doyle S."/>
        </authorList>
    </citation>
    <scope>NUCLEOTIDE SEQUENCE [LARGE SCALE GENOMIC DNA]</scope>
    <source>
        <strain evidence="2 3">NCTC11645</strain>
    </source>
</reference>
<evidence type="ECO:0000256" key="1">
    <source>
        <dbReference type="SAM" id="Phobius"/>
    </source>
</evidence>